<dbReference type="InterPro" id="IPR016181">
    <property type="entry name" value="Acyl_CoA_acyltransferase"/>
</dbReference>
<evidence type="ECO:0000313" key="3">
    <source>
        <dbReference type="Proteomes" id="UP000321922"/>
    </source>
</evidence>
<dbReference type="Gene3D" id="3.40.630.30">
    <property type="match status" value="1"/>
</dbReference>
<comment type="caution">
    <text evidence="2">The sequence shown here is derived from an EMBL/GenBank/DDBJ whole genome shotgun (WGS) entry which is preliminary data.</text>
</comment>
<dbReference type="PANTHER" id="PTHR43441">
    <property type="entry name" value="RIBOSOMAL-PROTEIN-SERINE ACETYLTRANSFERASE"/>
    <property type="match status" value="1"/>
</dbReference>
<dbReference type="EMBL" id="BJXJ01000008">
    <property type="protein sequence ID" value="GEM74990.1"/>
    <property type="molecule type" value="Genomic_DNA"/>
</dbReference>
<name>A0A511QCH3_9VIBR</name>
<keyword evidence="3" id="KW-1185">Reference proteome</keyword>
<accession>A0A511QCH3</accession>
<dbReference type="GO" id="GO:0005737">
    <property type="term" value="C:cytoplasm"/>
    <property type="evidence" value="ECO:0007669"/>
    <property type="project" value="TreeGrafter"/>
</dbReference>
<evidence type="ECO:0000313" key="2">
    <source>
        <dbReference type="EMBL" id="GEM74990.1"/>
    </source>
</evidence>
<evidence type="ECO:0000259" key="1">
    <source>
        <dbReference type="Pfam" id="PF13302"/>
    </source>
</evidence>
<dbReference type="RefSeq" id="WP_039982075.1">
    <property type="nucleotide sequence ID" value="NZ_BAOJ01000091.1"/>
</dbReference>
<dbReference type="GO" id="GO:1990189">
    <property type="term" value="F:protein N-terminal-serine acetyltransferase activity"/>
    <property type="evidence" value="ECO:0007669"/>
    <property type="project" value="TreeGrafter"/>
</dbReference>
<sequence length="190" mass="21579">MYKEYTQNLPLQLSQSLRLEPLCISHAPALLKAVNASRENLSLYLPWVNKVKSVRSAITYIKDRIEIPLPEVFWVALISHDVFIGIFGIKGLDTKTGIAEIAYWLTESGRGSRVIGSVLDVFLPLVRKRGRIHTLQFHCMENNPASIKIAQRAGAVFKEYIPHDFYELGTDKQLGVYELYLVCSEDQVQD</sequence>
<gene>
    <name evidence="2" type="ORF">VSA01S_11020</name>
</gene>
<dbReference type="SUPFAM" id="SSF55729">
    <property type="entry name" value="Acyl-CoA N-acyltransferases (Nat)"/>
    <property type="match status" value="1"/>
</dbReference>
<proteinExistence type="predicted"/>
<keyword evidence="2" id="KW-0808">Transferase</keyword>
<dbReference type="Proteomes" id="UP000321922">
    <property type="component" value="Unassembled WGS sequence"/>
</dbReference>
<protein>
    <submittedName>
        <fullName evidence="2">Ribosomal-protein-serine acetyltransferase</fullName>
    </submittedName>
</protein>
<dbReference type="OrthoDB" id="9784707at2"/>
<dbReference type="InterPro" id="IPR051908">
    <property type="entry name" value="Ribosomal_N-acetyltransferase"/>
</dbReference>
<dbReference type="PANTHER" id="PTHR43441:SF2">
    <property type="entry name" value="FAMILY ACETYLTRANSFERASE, PUTATIVE (AFU_ORTHOLOGUE AFUA_7G00850)-RELATED"/>
    <property type="match status" value="1"/>
</dbReference>
<dbReference type="Pfam" id="PF13302">
    <property type="entry name" value="Acetyltransf_3"/>
    <property type="match status" value="1"/>
</dbReference>
<feature type="domain" description="N-acetyltransferase" evidence="1">
    <location>
        <begin position="17"/>
        <end position="155"/>
    </location>
</feature>
<dbReference type="AlphaFoldDB" id="A0A511QCH3"/>
<organism evidence="2 3">
    <name type="scientific">Vibrio sagamiensis NBRC 104589</name>
    <dbReference type="NCBI Taxonomy" id="1219064"/>
    <lineage>
        <taxon>Bacteria</taxon>
        <taxon>Pseudomonadati</taxon>
        <taxon>Pseudomonadota</taxon>
        <taxon>Gammaproteobacteria</taxon>
        <taxon>Vibrionales</taxon>
        <taxon>Vibrionaceae</taxon>
        <taxon>Vibrio</taxon>
    </lineage>
</organism>
<dbReference type="GO" id="GO:0008999">
    <property type="term" value="F:protein-N-terminal-alanine acetyltransferase activity"/>
    <property type="evidence" value="ECO:0007669"/>
    <property type="project" value="TreeGrafter"/>
</dbReference>
<reference evidence="2 3" key="1">
    <citation type="submission" date="2019-07" db="EMBL/GenBank/DDBJ databases">
        <title>Whole genome shotgun sequence of Vibrio sagamiensis NBRC 104589.</title>
        <authorList>
            <person name="Hosoyama A."/>
            <person name="Uohara A."/>
            <person name="Ohji S."/>
            <person name="Ichikawa N."/>
        </authorList>
    </citation>
    <scope>NUCLEOTIDE SEQUENCE [LARGE SCALE GENOMIC DNA]</scope>
    <source>
        <strain evidence="2 3">NBRC 104589</strain>
    </source>
</reference>
<dbReference type="InterPro" id="IPR000182">
    <property type="entry name" value="GNAT_dom"/>
</dbReference>